<protein>
    <submittedName>
        <fullName evidence="2">Uncharacterized protein</fullName>
    </submittedName>
</protein>
<proteinExistence type="predicted"/>
<dbReference type="AlphaFoldDB" id="A0A9P1I6E0"/>
<accession>A0A9P1I6E0</accession>
<feature type="compositionally biased region" description="Low complexity" evidence="1">
    <location>
        <begin position="22"/>
        <end position="35"/>
    </location>
</feature>
<organism evidence="2 3">
    <name type="scientific">Caenorhabditis angaria</name>
    <dbReference type="NCBI Taxonomy" id="860376"/>
    <lineage>
        <taxon>Eukaryota</taxon>
        <taxon>Metazoa</taxon>
        <taxon>Ecdysozoa</taxon>
        <taxon>Nematoda</taxon>
        <taxon>Chromadorea</taxon>
        <taxon>Rhabditida</taxon>
        <taxon>Rhabditina</taxon>
        <taxon>Rhabditomorpha</taxon>
        <taxon>Rhabditoidea</taxon>
        <taxon>Rhabditidae</taxon>
        <taxon>Peloderinae</taxon>
        <taxon>Caenorhabditis</taxon>
    </lineage>
</organism>
<sequence>MEETKVVVEKKLVVVKDENQNSVPRRSSRLASSSREPPNYCVTRKLTSKVCKVPISTKRLTKTSFNEDKNSVEEKPNIAAPEVSEEKEYPKKVGRQRVRFRPDVSMSSTGVWDTSIDGISSDATHGAGDVLEETLRIGTELVLTQNGDDNNREKKKRNPVIRAKPLVKYAITPRNLSRNKSTIEITAVPEPLPCTSSSLPRKSSIRAGEQSVPPRQFSIPGGNPCLLSREPTVLSQPDIPLPVEVQMNSASYVHDLVSEVSITQIVSDTEVTPPSTIVPENVEVPMNLESDVHDLVTEVSRTRIMCDSNIPLAEALYVETNQRRWTKVQNCCESGSDDEEEVVVQKPPKRQISPPCDVDPEVSSEEAKRRRFEDIDETIKEAKVKADGILLKERQKDHGKKLHRLFLPTAFAECGFDEFIVKQLYARFRPAILQRHYNSSGFGLNSGFMEVFEDKMDEVARYAPDRSWKAQRIFPLTLEKFCKDTDNIKMYIFCVHDKMDIPRFCYDLEKSFGARHIERFYDEKRRFLGCIAHMSHEKARKLGNDPVYKVAGKPCRFNIFQVADD</sequence>
<evidence type="ECO:0000313" key="3">
    <source>
        <dbReference type="Proteomes" id="UP001152747"/>
    </source>
</evidence>
<evidence type="ECO:0000256" key="1">
    <source>
        <dbReference type="SAM" id="MobiDB-lite"/>
    </source>
</evidence>
<dbReference type="EMBL" id="CANHGI010000001">
    <property type="protein sequence ID" value="CAI5439338.1"/>
    <property type="molecule type" value="Genomic_DNA"/>
</dbReference>
<gene>
    <name evidence="2" type="ORF">CAMP_LOCUS1975</name>
</gene>
<dbReference type="Proteomes" id="UP001152747">
    <property type="component" value="Unassembled WGS sequence"/>
</dbReference>
<name>A0A9P1I6E0_9PELO</name>
<feature type="region of interest" description="Disordered" evidence="1">
    <location>
        <begin position="16"/>
        <end position="38"/>
    </location>
</feature>
<comment type="caution">
    <text evidence="2">The sequence shown here is derived from an EMBL/GenBank/DDBJ whole genome shotgun (WGS) entry which is preliminary data.</text>
</comment>
<keyword evidence="3" id="KW-1185">Reference proteome</keyword>
<evidence type="ECO:0000313" key="2">
    <source>
        <dbReference type="EMBL" id="CAI5439338.1"/>
    </source>
</evidence>
<reference evidence="2" key="1">
    <citation type="submission" date="2022-11" db="EMBL/GenBank/DDBJ databases">
        <authorList>
            <person name="Kikuchi T."/>
        </authorList>
    </citation>
    <scope>NUCLEOTIDE SEQUENCE</scope>
    <source>
        <strain evidence="2">PS1010</strain>
    </source>
</reference>